<sequence>MLDERDVYFTICSYRIIFYYEVRYLIIGIETLGFRLNYEPMHDKKAKSHLATQSLKMTGITGSSCLGILIPCVRDLYISRIWDLAPALSITGRETADGDRTSALTTSSKISGFGAYDLSDWLLVSFARRWNSHLEPSDSFKSLVRTHDIEGGISEANENLYRFQFSQPPMQQSYVYLPRAQQYFFLSFHFPSIEA</sequence>
<evidence type="ECO:0000313" key="1">
    <source>
        <dbReference type="EMBL" id="KAF2477331.1"/>
    </source>
</evidence>
<protein>
    <submittedName>
        <fullName evidence="1">Uncharacterized protein</fullName>
    </submittedName>
</protein>
<reference evidence="1" key="1">
    <citation type="journal article" date="2020" name="Stud. Mycol.">
        <title>101 Dothideomycetes genomes: a test case for predicting lifestyles and emergence of pathogens.</title>
        <authorList>
            <person name="Haridas S."/>
            <person name="Albert R."/>
            <person name="Binder M."/>
            <person name="Bloem J."/>
            <person name="Labutti K."/>
            <person name="Salamov A."/>
            <person name="Andreopoulos B."/>
            <person name="Baker S."/>
            <person name="Barry K."/>
            <person name="Bills G."/>
            <person name="Bluhm B."/>
            <person name="Cannon C."/>
            <person name="Castanera R."/>
            <person name="Culley D."/>
            <person name="Daum C."/>
            <person name="Ezra D."/>
            <person name="Gonzalez J."/>
            <person name="Henrissat B."/>
            <person name="Kuo A."/>
            <person name="Liang C."/>
            <person name="Lipzen A."/>
            <person name="Lutzoni F."/>
            <person name="Magnuson J."/>
            <person name="Mondo S."/>
            <person name="Nolan M."/>
            <person name="Ohm R."/>
            <person name="Pangilinan J."/>
            <person name="Park H.-J."/>
            <person name="Ramirez L."/>
            <person name="Alfaro M."/>
            <person name="Sun H."/>
            <person name="Tritt A."/>
            <person name="Yoshinaga Y."/>
            <person name="Zwiers L.-H."/>
            <person name="Turgeon B."/>
            <person name="Goodwin S."/>
            <person name="Spatafora J."/>
            <person name="Crous P."/>
            <person name="Grigoriev I."/>
        </authorList>
    </citation>
    <scope>NUCLEOTIDE SEQUENCE</scope>
    <source>
        <strain evidence="1">ATCC 200398</strain>
    </source>
</reference>
<evidence type="ECO:0000313" key="2">
    <source>
        <dbReference type="Proteomes" id="UP000799755"/>
    </source>
</evidence>
<comment type="caution">
    <text evidence="1">The sequence shown here is derived from an EMBL/GenBank/DDBJ whole genome shotgun (WGS) entry which is preliminary data.</text>
</comment>
<keyword evidence="2" id="KW-1185">Reference proteome</keyword>
<name>A0ACB6RDR9_9PLEO</name>
<dbReference type="EMBL" id="MU003493">
    <property type="protein sequence ID" value="KAF2477331.1"/>
    <property type="molecule type" value="Genomic_DNA"/>
</dbReference>
<accession>A0ACB6RDR9</accession>
<proteinExistence type="predicted"/>
<dbReference type="Proteomes" id="UP000799755">
    <property type="component" value="Unassembled WGS sequence"/>
</dbReference>
<gene>
    <name evidence="1" type="ORF">BDR25DRAFT_349262</name>
</gene>
<organism evidence="1 2">
    <name type="scientific">Lindgomyces ingoldianus</name>
    <dbReference type="NCBI Taxonomy" id="673940"/>
    <lineage>
        <taxon>Eukaryota</taxon>
        <taxon>Fungi</taxon>
        <taxon>Dikarya</taxon>
        <taxon>Ascomycota</taxon>
        <taxon>Pezizomycotina</taxon>
        <taxon>Dothideomycetes</taxon>
        <taxon>Pleosporomycetidae</taxon>
        <taxon>Pleosporales</taxon>
        <taxon>Lindgomycetaceae</taxon>
        <taxon>Lindgomyces</taxon>
    </lineage>
</organism>